<feature type="region of interest" description="Disordered" evidence="1">
    <location>
        <begin position="131"/>
        <end position="164"/>
    </location>
</feature>
<reference evidence="2 3" key="1">
    <citation type="journal article" date="2010" name="Cell">
        <title>The genome of Naegleria gruberi illuminates early eukaryotic versatility.</title>
        <authorList>
            <person name="Fritz-Laylin L.K."/>
            <person name="Prochnik S.E."/>
            <person name="Ginger M.L."/>
            <person name="Dacks J.B."/>
            <person name="Carpenter M.L."/>
            <person name="Field M.C."/>
            <person name="Kuo A."/>
            <person name="Paredez A."/>
            <person name="Chapman J."/>
            <person name="Pham J."/>
            <person name="Shu S."/>
            <person name="Neupane R."/>
            <person name="Cipriano M."/>
            <person name="Mancuso J."/>
            <person name="Tu H."/>
            <person name="Salamov A."/>
            <person name="Lindquist E."/>
            <person name="Shapiro H."/>
            <person name="Lucas S."/>
            <person name="Grigoriev I.V."/>
            <person name="Cande W.Z."/>
            <person name="Fulton C."/>
            <person name="Rokhsar D.S."/>
            <person name="Dawson S.C."/>
        </authorList>
    </citation>
    <scope>NUCLEOTIDE SEQUENCE [LARGE SCALE GENOMIC DNA]</scope>
    <source>
        <strain evidence="2 3">NEG-M</strain>
    </source>
</reference>
<feature type="compositionally biased region" description="Low complexity" evidence="1">
    <location>
        <begin position="351"/>
        <end position="377"/>
    </location>
</feature>
<gene>
    <name evidence="2" type="ORF">NAEGRDRAFT_72956</name>
</gene>
<name>D2VVB4_NAEGR</name>
<accession>D2VVB4</accession>
<dbReference type="OrthoDB" id="10417417at2759"/>
<proteinExistence type="predicted"/>
<dbReference type="RefSeq" id="XP_002671950.1">
    <property type="nucleotide sequence ID" value="XM_002671904.1"/>
</dbReference>
<organism evidence="3">
    <name type="scientific">Naegleria gruberi</name>
    <name type="common">Amoeba</name>
    <dbReference type="NCBI Taxonomy" id="5762"/>
    <lineage>
        <taxon>Eukaryota</taxon>
        <taxon>Discoba</taxon>
        <taxon>Heterolobosea</taxon>
        <taxon>Tetramitia</taxon>
        <taxon>Eutetramitia</taxon>
        <taxon>Vahlkampfiidae</taxon>
        <taxon>Naegleria</taxon>
    </lineage>
</organism>
<feature type="region of interest" description="Disordered" evidence="1">
    <location>
        <begin position="228"/>
        <end position="248"/>
    </location>
</feature>
<dbReference type="VEuPathDB" id="AmoebaDB:NAEGRDRAFT_72956"/>
<dbReference type="Proteomes" id="UP000006671">
    <property type="component" value="Unassembled WGS sequence"/>
</dbReference>
<feature type="region of interest" description="Disordered" evidence="1">
    <location>
        <begin position="351"/>
        <end position="405"/>
    </location>
</feature>
<feature type="compositionally biased region" description="Polar residues" evidence="1">
    <location>
        <begin position="39"/>
        <end position="52"/>
    </location>
</feature>
<dbReference type="AlphaFoldDB" id="D2VVB4"/>
<dbReference type="InParanoid" id="D2VVB4"/>
<evidence type="ECO:0000256" key="1">
    <source>
        <dbReference type="SAM" id="MobiDB-lite"/>
    </source>
</evidence>
<dbReference type="OMA" id="RPQSARY"/>
<feature type="compositionally biased region" description="Polar residues" evidence="1">
    <location>
        <begin position="1"/>
        <end position="14"/>
    </location>
</feature>
<dbReference type="GeneID" id="8853472"/>
<evidence type="ECO:0000313" key="2">
    <source>
        <dbReference type="EMBL" id="EFC39206.1"/>
    </source>
</evidence>
<feature type="region of interest" description="Disordered" evidence="1">
    <location>
        <begin position="1"/>
        <end position="53"/>
    </location>
</feature>
<dbReference type="KEGG" id="ngr:NAEGRDRAFT_72956"/>
<keyword evidence="3" id="KW-1185">Reference proteome</keyword>
<feature type="compositionally biased region" description="Low complexity" evidence="1">
    <location>
        <begin position="131"/>
        <end position="149"/>
    </location>
</feature>
<sequence>MFGFTSESRSNSNEDGGFVSPAKIRSQQQSASVSSSHSNTMIQNLPTTSNTHALDGGDIQDMMHSPRFEEDEVDYRGKARDSNNDDEINQYEISIPVSAIVLNTSFTPILVTNQSNSTNLLSNNQQFMNVSGLSNNSSNQSASGSGQLNLFESSTSQKPRPQSARYCNSSISSIVLAMNPPTPPQGEIQQNKLLAVSNIENSFNNSGNSLLSSQNSACSGAHTTSSIISNKGSGTGSNGESGWTMTKQQRERFQHVEKLRSKLFESMETMNWLNEKASSSKHADQKNSVEVKKQKFVMECVSKLKFLDEFYDALNGRVRTFDCVRDVVEALDNFCSNILSFSHEKFGYIRSQESNGSSSSRKSIRMTTSTGLSTVSVGEKKSGSGNLLTGALSRDPSSEDMGSGSPLTTTALLKSSLDNNINELANAMEQNKLSPCFQHERLRDFIIGIWLELTKCDNNENKLNTLLNTKIKRSVVDSERINNTFNNSRRNSTNLTSLLQSTEDSSLSLFNSSLVRKESVKTLEKILIIEENLGEKLSNDIRILTDMFLTEMDDILAVFHDKQVKFIRSWYNEALDKCLLPFHSLNAMKKRKECLKGLKTDHTLSEEDFALKYVIEKDWKFLDRLCEYTPDWKIVSKNLPLVSAWTSNENYSNISDMRLTKFVGYFDCSIENATRALSHDVSLEKIYNNRVVWHEYSKPSMSSSLEKFPTALMSCVNETSGLHKKQSMELVISGKTKFIGNESTTELVESCFCFKSCNILKGNNSKDSDSSRFISIGARYITKVDNNRIRVMEVRFSRIAGFLKKTFLFSINMKKEMGLFYTSLIEIFTGEEEKGFPLASTSNNLMKVICDYARTYCHVDFGMKYSHSEDEIPVI</sequence>
<protein>
    <submittedName>
        <fullName evidence="2">Predicted protein</fullName>
    </submittedName>
</protein>
<feature type="compositionally biased region" description="Low complexity" evidence="1">
    <location>
        <begin position="26"/>
        <end position="38"/>
    </location>
</feature>
<evidence type="ECO:0000313" key="3">
    <source>
        <dbReference type="Proteomes" id="UP000006671"/>
    </source>
</evidence>
<feature type="compositionally biased region" description="Polar residues" evidence="1">
    <location>
        <begin position="150"/>
        <end position="164"/>
    </location>
</feature>
<dbReference type="EMBL" id="GG738901">
    <property type="protein sequence ID" value="EFC39206.1"/>
    <property type="molecule type" value="Genomic_DNA"/>
</dbReference>